<keyword evidence="3" id="KW-1185">Reference proteome</keyword>
<accession>A0AAQ3X5H7</accession>
<evidence type="ECO:0000256" key="1">
    <source>
        <dbReference type="SAM" id="MobiDB-lite"/>
    </source>
</evidence>
<dbReference type="EMBL" id="CP144751">
    <property type="protein sequence ID" value="WVZ86638.1"/>
    <property type="molecule type" value="Genomic_DNA"/>
</dbReference>
<protein>
    <submittedName>
        <fullName evidence="2">Uncharacterized protein</fullName>
    </submittedName>
</protein>
<dbReference type="AlphaFoldDB" id="A0AAQ3X5H7"/>
<sequence>MPPPAPAVTTSSMHRCRVSGKKKLISRRFGTAKWTVKLTHPSLAPFRSSYHHLPATSRSLCLIWKRPRKSLIPPSKPRQESSAPRLHLRSTQRRNN</sequence>
<proteinExistence type="predicted"/>
<evidence type="ECO:0000313" key="3">
    <source>
        <dbReference type="Proteomes" id="UP001341281"/>
    </source>
</evidence>
<evidence type="ECO:0000313" key="2">
    <source>
        <dbReference type="EMBL" id="WVZ86638.1"/>
    </source>
</evidence>
<reference evidence="2 3" key="1">
    <citation type="submission" date="2024-02" db="EMBL/GenBank/DDBJ databases">
        <title>High-quality chromosome-scale genome assembly of Pensacola bahiagrass (Paspalum notatum Flugge var. saurae).</title>
        <authorList>
            <person name="Vega J.M."/>
            <person name="Podio M."/>
            <person name="Orjuela J."/>
            <person name="Siena L.A."/>
            <person name="Pessino S.C."/>
            <person name="Combes M.C."/>
            <person name="Mariac C."/>
            <person name="Albertini E."/>
            <person name="Pupilli F."/>
            <person name="Ortiz J.P.A."/>
            <person name="Leblanc O."/>
        </authorList>
    </citation>
    <scope>NUCLEOTIDE SEQUENCE [LARGE SCALE GENOMIC DNA]</scope>
    <source>
        <strain evidence="2">R1</strain>
        <tissue evidence="2">Leaf</tissue>
    </source>
</reference>
<organism evidence="2 3">
    <name type="scientific">Paspalum notatum var. saurae</name>
    <dbReference type="NCBI Taxonomy" id="547442"/>
    <lineage>
        <taxon>Eukaryota</taxon>
        <taxon>Viridiplantae</taxon>
        <taxon>Streptophyta</taxon>
        <taxon>Embryophyta</taxon>
        <taxon>Tracheophyta</taxon>
        <taxon>Spermatophyta</taxon>
        <taxon>Magnoliopsida</taxon>
        <taxon>Liliopsida</taxon>
        <taxon>Poales</taxon>
        <taxon>Poaceae</taxon>
        <taxon>PACMAD clade</taxon>
        <taxon>Panicoideae</taxon>
        <taxon>Andropogonodae</taxon>
        <taxon>Paspaleae</taxon>
        <taxon>Paspalinae</taxon>
        <taxon>Paspalum</taxon>
    </lineage>
</organism>
<name>A0AAQ3X5H7_PASNO</name>
<gene>
    <name evidence="2" type="ORF">U9M48_033389</name>
</gene>
<feature type="compositionally biased region" description="Basic residues" evidence="1">
    <location>
        <begin position="86"/>
        <end position="96"/>
    </location>
</feature>
<feature type="region of interest" description="Disordered" evidence="1">
    <location>
        <begin position="71"/>
        <end position="96"/>
    </location>
</feature>
<dbReference type="Proteomes" id="UP001341281">
    <property type="component" value="Chromosome 07"/>
</dbReference>